<dbReference type="GO" id="GO:0005524">
    <property type="term" value="F:ATP binding"/>
    <property type="evidence" value="ECO:0007669"/>
    <property type="project" value="InterPro"/>
</dbReference>
<accession>A0A1F8FV42</accession>
<sequence>MARKNRQVAFLFNEAANLTTERIGGKAKSLVTMAGMGMPVPPGFAVSTGVCRAYLEHARYPGRLEWHIRRCLSALEKQTGKRFGDPSNPLLVSVRSGAPVSMPGMMDTVLNLGITPEALPALEKLGGTMFAVDTHNRFRTSFGKVVGSKVDNPWEQLELAFEAICQSWLNDRAVDYRRVHNISEDMGTAMIVQAMVFGNLDHKSGTGVVFSRNVATGDPEIYGEFLPEAQGEDVVGGSVTPLPISFFAEMYPEAFKQLTDTLRILEAREKDVVEIEFTVEAGKLWTLQYRVAKRTPIAAARFAVQSVWGKQISKVQAIARVGEAEIDKIRCLEFDPRDIVHAKVCNAVLGSGLSASPGAAVGIAIFSSSRAKELAATGKTVVLIRPETHPDDFAGMLVAAAIVTEQGGTTSHAAVVARGLGKPAVVGVGKSLDVMEGALVSVDGSRGLVISDEMPFVQGKHHKEVSIFLKWYEEARPKGNWDFAATQCQYSANVILNDFYLSDEMARLVQGTEWEREAKDLRNRVHHCAAEIFAAYLLLAISGELRHGWDTGFEREGWKSPEFEVLHQKFGLLSLATSIDRRFDAQISVVEKLNSLDRKDQIEFLRLAVVAFNTWSGGSIGGPKWAVIAEAVQGYLEGTLNHSVFVDRVFDLRHNSGVLFNKHPMFSTLTVERSSGIQSQLDIKRRVNTIDSLVTGLAALAGGYSEFIRTGLSPYVSSLWQKGIGKYWQEPVQPSTRW</sequence>
<dbReference type="AlphaFoldDB" id="A0A1F8FV42"/>
<dbReference type="STRING" id="1802685.A3C88_01175"/>
<dbReference type="InterPro" id="IPR036637">
    <property type="entry name" value="Phosphohistidine_dom_sf"/>
</dbReference>
<dbReference type="Proteomes" id="UP000178117">
    <property type="component" value="Unassembled WGS sequence"/>
</dbReference>
<dbReference type="InterPro" id="IPR008279">
    <property type="entry name" value="PEP-util_enz_mobile_dom"/>
</dbReference>
<dbReference type="NCBIfam" id="NF004531">
    <property type="entry name" value="PRK05878.1"/>
    <property type="match status" value="1"/>
</dbReference>
<dbReference type="GO" id="GO:0050242">
    <property type="term" value="F:pyruvate, phosphate dikinase activity"/>
    <property type="evidence" value="ECO:0007669"/>
    <property type="project" value="InterPro"/>
</dbReference>
<feature type="domain" description="PEP-utilising enzyme mobile" evidence="1">
    <location>
        <begin position="380"/>
        <end position="447"/>
    </location>
</feature>
<dbReference type="SUPFAM" id="SSF52009">
    <property type="entry name" value="Phosphohistidine domain"/>
    <property type="match status" value="1"/>
</dbReference>
<feature type="domain" description="Pyruvate phosphate dikinase AMP/ATP-binding" evidence="2">
    <location>
        <begin position="58"/>
        <end position="241"/>
    </location>
</feature>
<dbReference type="Gene3D" id="3.30.470.20">
    <property type="entry name" value="ATP-grasp fold, B domain"/>
    <property type="match status" value="1"/>
</dbReference>
<dbReference type="InterPro" id="IPR013815">
    <property type="entry name" value="ATP_grasp_subdomain_1"/>
</dbReference>
<comment type="caution">
    <text evidence="3">The sequence shown here is derived from an EMBL/GenBank/DDBJ whole genome shotgun (WGS) entry which is preliminary data.</text>
</comment>
<dbReference type="Gene3D" id="3.50.30.10">
    <property type="entry name" value="Phosphohistidine domain"/>
    <property type="match status" value="1"/>
</dbReference>
<evidence type="ECO:0000259" key="1">
    <source>
        <dbReference type="Pfam" id="PF00391"/>
    </source>
</evidence>
<dbReference type="PROSITE" id="PS00370">
    <property type="entry name" value="PEP_ENZYMES_PHOS_SITE"/>
    <property type="match status" value="1"/>
</dbReference>
<dbReference type="SUPFAM" id="SSF56059">
    <property type="entry name" value="Glutathione synthetase ATP-binding domain-like"/>
    <property type="match status" value="1"/>
</dbReference>
<reference evidence="3 4" key="1">
    <citation type="journal article" date="2016" name="Nat. Commun.">
        <title>Thousands of microbial genomes shed light on interconnected biogeochemical processes in an aquifer system.</title>
        <authorList>
            <person name="Anantharaman K."/>
            <person name="Brown C.T."/>
            <person name="Hug L.A."/>
            <person name="Sharon I."/>
            <person name="Castelle C.J."/>
            <person name="Probst A.J."/>
            <person name="Thomas B.C."/>
            <person name="Singh A."/>
            <person name="Wilkins M.J."/>
            <person name="Karaoz U."/>
            <person name="Brodie E.L."/>
            <person name="Williams K.H."/>
            <person name="Hubbard S.S."/>
            <person name="Banfield J.F."/>
        </authorList>
    </citation>
    <scope>NUCLEOTIDE SEQUENCE [LARGE SCALE GENOMIC DNA]</scope>
</reference>
<protein>
    <recommendedName>
        <fullName evidence="5">Pyruvate, phosphate dikinase</fullName>
    </recommendedName>
</protein>
<organism evidence="3 4">
    <name type="scientific">Candidatus Yanofskybacteria bacterium RIFCSPHIGHO2_02_FULL_50_12</name>
    <dbReference type="NCBI Taxonomy" id="1802685"/>
    <lineage>
        <taxon>Bacteria</taxon>
        <taxon>Candidatus Yanofskyibacteriota</taxon>
    </lineage>
</organism>
<dbReference type="PANTHER" id="PTHR22931">
    <property type="entry name" value="PHOSPHOENOLPYRUVATE DIKINASE-RELATED"/>
    <property type="match status" value="1"/>
</dbReference>
<name>A0A1F8FV42_9BACT</name>
<dbReference type="EMBL" id="MGJZ01000023">
    <property type="protein sequence ID" value="OGN16851.1"/>
    <property type="molecule type" value="Genomic_DNA"/>
</dbReference>
<dbReference type="PANTHER" id="PTHR22931:SF9">
    <property type="entry name" value="PYRUVATE, PHOSPHATE DIKINASE 1, CHLOROPLASTIC"/>
    <property type="match status" value="1"/>
</dbReference>
<evidence type="ECO:0008006" key="5">
    <source>
        <dbReference type="Google" id="ProtNLM"/>
    </source>
</evidence>
<dbReference type="GO" id="GO:0016301">
    <property type="term" value="F:kinase activity"/>
    <property type="evidence" value="ECO:0007669"/>
    <property type="project" value="InterPro"/>
</dbReference>
<evidence type="ECO:0000313" key="3">
    <source>
        <dbReference type="EMBL" id="OGN16851.1"/>
    </source>
</evidence>
<evidence type="ECO:0000259" key="2">
    <source>
        <dbReference type="Pfam" id="PF01326"/>
    </source>
</evidence>
<evidence type="ECO:0000313" key="4">
    <source>
        <dbReference type="Proteomes" id="UP000178117"/>
    </source>
</evidence>
<dbReference type="Gene3D" id="3.30.1490.20">
    <property type="entry name" value="ATP-grasp fold, A domain"/>
    <property type="match status" value="1"/>
</dbReference>
<dbReference type="InterPro" id="IPR002192">
    <property type="entry name" value="PPDK_AMP/ATP-bd"/>
</dbReference>
<dbReference type="Gene3D" id="1.10.189.10">
    <property type="entry name" value="Pyruvate Phosphate Dikinase, domain 2"/>
    <property type="match status" value="1"/>
</dbReference>
<proteinExistence type="predicted"/>
<dbReference type="InterPro" id="IPR010121">
    <property type="entry name" value="Pyruvate_phosphate_dikinase"/>
</dbReference>
<dbReference type="Pfam" id="PF00391">
    <property type="entry name" value="PEP-utilizers"/>
    <property type="match status" value="1"/>
</dbReference>
<dbReference type="InterPro" id="IPR018274">
    <property type="entry name" value="PEP_util_AS"/>
</dbReference>
<gene>
    <name evidence="3" type="ORF">A3C88_01175</name>
</gene>
<dbReference type="Pfam" id="PF01326">
    <property type="entry name" value="PPDK_N"/>
    <property type="match status" value="1"/>
</dbReference>